<comment type="caution">
    <text evidence="8">The sequence shown here is derived from an EMBL/GenBank/DDBJ whole genome shotgun (WGS) entry which is preliminary data.</text>
</comment>
<keyword evidence="3" id="KW-1003">Cell membrane</keyword>
<dbReference type="AlphaFoldDB" id="A0A0F9V9D0"/>
<dbReference type="InterPro" id="IPR052017">
    <property type="entry name" value="TSUP"/>
</dbReference>
<feature type="transmembrane region" description="Helical" evidence="7">
    <location>
        <begin position="201"/>
        <end position="219"/>
    </location>
</feature>
<keyword evidence="2" id="KW-0813">Transport</keyword>
<evidence type="ECO:0000256" key="5">
    <source>
        <dbReference type="ARBA" id="ARBA00022989"/>
    </source>
</evidence>
<sequence>MLSISFELILLMALCLSLATVMQTLSGFGFGLLVVASFTLLDVLPLTATTFLVSLLGLVNSTTVVVKNRSSVKVPELKLMLYTGIPLMLIGFVLLEFMSSHLTHYLNFILGVSILLCCALMLIGRDRANKQSRPRSFLIAGGVSGLLGGLFSTSGPPLVFQCYKQSWSIEAIRSTLLAVFTIGGLVRVGIALFGTLPGLDIMFLIAAAIPLVLLVTHFARKLTPYVDAKWIRIIAITLLGLSGVSLVATSAPGIF</sequence>
<evidence type="ECO:0000313" key="8">
    <source>
        <dbReference type="EMBL" id="KKN70191.1"/>
    </source>
</evidence>
<dbReference type="Pfam" id="PF01925">
    <property type="entry name" value="TauE"/>
    <property type="match status" value="1"/>
</dbReference>
<keyword evidence="6 7" id="KW-0472">Membrane</keyword>
<accession>A0A0F9V9D0</accession>
<evidence type="ECO:0008006" key="9">
    <source>
        <dbReference type="Google" id="ProtNLM"/>
    </source>
</evidence>
<dbReference type="GO" id="GO:0005886">
    <property type="term" value="C:plasma membrane"/>
    <property type="evidence" value="ECO:0007669"/>
    <property type="project" value="UniProtKB-SubCell"/>
</dbReference>
<evidence type="ECO:0000256" key="7">
    <source>
        <dbReference type="SAM" id="Phobius"/>
    </source>
</evidence>
<name>A0A0F9V9D0_9ZZZZ</name>
<protein>
    <recommendedName>
        <fullName evidence="9">Membrane transporter protein</fullName>
    </recommendedName>
</protein>
<evidence type="ECO:0000256" key="1">
    <source>
        <dbReference type="ARBA" id="ARBA00004651"/>
    </source>
</evidence>
<dbReference type="PANTHER" id="PTHR30269">
    <property type="entry name" value="TRANSMEMBRANE PROTEIN YFCA"/>
    <property type="match status" value="1"/>
</dbReference>
<dbReference type="EMBL" id="LAZR01000409">
    <property type="protein sequence ID" value="KKN70191.1"/>
    <property type="molecule type" value="Genomic_DNA"/>
</dbReference>
<evidence type="ECO:0000256" key="3">
    <source>
        <dbReference type="ARBA" id="ARBA00022475"/>
    </source>
</evidence>
<proteinExistence type="predicted"/>
<gene>
    <name evidence="8" type="ORF">LCGC14_0433560</name>
</gene>
<feature type="transmembrane region" description="Helical" evidence="7">
    <location>
        <begin position="136"/>
        <end position="155"/>
    </location>
</feature>
<dbReference type="InterPro" id="IPR002781">
    <property type="entry name" value="TM_pro_TauE-like"/>
</dbReference>
<dbReference type="PANTHER" id="PTHR30269:SF37">
    <property type="entry name" value="MEMBRANE TRANSPORTER PROTEIN"/>
    <property type="match status" value="1"/>
</dbReference>
<feature type="transmembrane region" description="Helical" evidence="7">
    <location>
        <begin position="231"/>
        <end position="254"/>
    </location>
</feature>
<feature type="transmembrane region" description="Helical" evidence="7">
    <location>
        <begin position="79"/>
        <end position="99"/>
    </location>
</feature>
<comment type="subcellular location">
    <subcellularLocation>
        <location evidence="1">Cell membrane</location>
        <topology evidence="1">Multi-pass membrane protein</topology>
    </subcellularLocation>
</comment>
<evidence type="ECO:0000256" key="4">
    <source>
        <dbReference type="ARBA" id="ARBA00022692"/>
    </source>
</evidence>
<feature type="transmembrane region" description="Helical" evidence="7">
    <location>
        <begin position="43"/>
        <end position="67"/>
    </location>
</feature>
<feature type="transmembrane region" description="Helical" evidence="7">
    <location>
        <begin position="105"/>
        <end position="124"/>
    </location>
</feature>
<reference evidence="8" key="1">
    <citation type="journal article" date="2015" name="Nature">
        <title>Complex archaea that bridge the gap between prokaryotes and eukaryotes.</title>
        <authorList>
            <person name="Spang A."/>
            <person name="Saw J.H."/>
            <person name="Jorgensen S.L."/>
            <person name="Zaremba-Niedzwiedzka K."/>
            <person name="Martijn J."/>
            <person name="Lind A.E."/>
            <person name="van Eijk R."/>
            <person name="Schleper C."/>
            <person name="Guy L."/>
            <person name="Ettema T.J."/>
        </authorList>
    </citation>
    <scope>NUCLEOTIDE SEQUENCE</scope>
</reference>
<evidence type="ECO:0000256" key="6">
    <source>
        <dbReference type="ARBA" id="ARBA00023136"/>
    </source>
</evidence>
<feature type="transmembrane region" description="Helical" evidence="7">
    <location>
        <begin position="175"/>
        <end position="194"/>
    </location>
</feature>
<organism evidence="8">
    <name type="scientific">marine sediment metagenome</name>
    <dbReference type="NCBI Taxonomy" id="412755"/>
    <lineage>
        <taxon>unclassified sequences</taxon>
        <taxon>metagenomes</taxon>
        <taxon>ecological metagenomes</taxon>
    </lineage>
</organism>
<keyword evidence="5 7" id="KW-1133">Transmembrane helix</keyword>
<evidence type="ECO:0000256" key="2">
    <source>
        <dbReference type="ARBA" id="ARBA00022448"/>
    </source>
</evidence>
<keyword evidence="4 7" id="KW-0812">Transmembrane</keyword>